<keyword evidence="3" id="KW-0378">Hydrolase</keyword>
<dbReference type="RefSeq" id="WP_331930538.1">
    <property type="nucleotide sequence ID" value="NZ_JBEPLU010000001.1"/>
</dbReference>
<comment type="caution">
    <text evidence="4">The sequence shown here is derived from an EMBL/GenBank/DDBJ whole genome shotgun (WGS) entry which is preliminary data.</text>
</comment>
<dbReference type="PANTHER" id="PTHR31223:SF70">
    <property type="entry name" value="LOG FAMILY PROTEIN YJL055W"/>
    <property type="match status" value="1"/>
</dbReference>
<reference evidence="4 5" key="1">
    <citation type="submission" date="2024-06" db="EMBL/GenBank/DDBJ databases">
        <title>Genomic Encyclopedia of Type Strains, Phase IV (KMG-IV): sequencing the most valuable type-strain genomes for metagenomic binning, comparative biology and taxonomic classification.</title>
        <authorList>
            <person name="Goeker M."/>
        </authorList>
    </citation>
    <scope>NUCLEOTIDE SEQUENCE [LARGE SCALE GENOMIC DNA]</scope>
    <source>
        <strain evidence="4 5">DSM 17809</strain>
    </source>
</reference>
<evidence type="ECO:0000256" key="2">
    <source>
        <dbReference type="ARBA" id="ARBA00006763"/>
    </source>
</evidence>
<dbReference type="NCBIfam" id="TIGR00730">
    <property type="entry name" value="Rossman fold protein, TIGR00730 family"/>
    <property type="match status" value="1"/>
</dbReference>
<comment type="catalytic activity">
    <reaction evidence="1">
        <text>AMP + H2O = D-ribose 5-phosphate + adenine</text>
        <dbReference type="Rhea" id="RHEA:20129"/>
        <dbReference type="ChEBI" id="CHEBI:15377"/>
        <dbReference type="ChEBI" id="CHEBI:16708"/>
        <dbReference type="ChEBI" id="CHEBI:78346"/>
        <dbReference type="ChEBI" id="CHEBI:456215"/>
        <dbReference type="EC" id="3.2.2.4"/>
    </reaction>
</comment>
<sequence>MGDAPDRLDSVCVFCGSSDAAAPALLDAAAELGRALAAAKLELVYGGGGVGLMGACARAANEAGGKVLGIIPHFLKEQERRLDVVETVVVSSMHERKMMMFERSDGFVVLPGGIGTLEEVVELLSWRRLNLHGKPVVFYSPDGFWEPLFKLFQHTVDEHLTPPSFMHSWTAVDTIEEIVPALHEAVRAGPDAAPDVAELT</sequence>
<dbReference type="EMBL" id="JBEPLU010000001">
    <property type="protein sequence ID" value="MET3524984.1"/>
    <property type="molecule type" value="Genomic_DNA"/>
</dbReference>
<keyword evidence="5" id="KW-1185">Reference proteome</keyword>
<organism evidence="4 5">
    <name type="scientific">Phenylobacterium koreense</name>
    <dbReference type="NCBI Taxonomy" id="266125"/>
    <lineage>
        <taxon>Bacteria</taxon>
        <taxon>Pseudomonadati</taxon>
        <taxon>Pseudomonadota</taxon>
        <taxon>Alphaproteobacteria</taxon>
        <taxon>Caulobacterales</taxon>
        <taxon>Caulobacteraceae</taxon>
        <taxon>Phenylobacterium</taxon>
    </lineage>
</organism>
<proteinExistence type="inferred from homology"/>
<dbReference type="InterPro" id="IPR031100">
    <property type="entry name" value="LOG_fam"/>
</dbReference>
<dbReference type="Pfam" id="PF03641">
    <property type="entry name" value="Lysine_decarbox"/>
    <property type="match status" value="1"/>
</dbReference>
<protein>
    <recommendedName>
        <fullName evidence="3">Cytokinin riboside 5'-monophosphate phosphoribohydrolase</fullName>
        <ecNumber evidence="3">3.2.2.n1</ecNumber>
    </recommendedName>
</protein>
<evidence type="ECO:0000313" key="4">
    <source>
        <dbReference type="EMBL" id="MET3524984.1"/>
    </source>
</evidence>
<dbReference type="Proteomes" id="UP001549110">
    <property type="component" value="Unassembled WGS sequence"/>
</dbReference>
<evidence type="ECO:0000256" key="1">
    <source>
        <dbReference type="ARBA" id="ARBA00000274"/>
    </source>
</evidence>
<dbReference type="Gene3D" id="3.40.50.450">
    <property type="match status" value="1"/>
</dbReference>
<accession>A0ABV2ED76</accession>
<dbReference type="PANTHER" id="PTHR31223">
    <property type="entry name" value="LOG FAMILY PROTEIN YJL055W"/>
    <property type="match status" value="1"/>
</dbReference>
<gene>
    <name evidence="4" type="ORF">ABID41_000079</name>
</gene>
<name>A0ABV2ED76_9CAUL</name>
<evidence type="ECO:0000256" key="3">
    <source>
        <dbReference type="RuleBase" id="RU363015"/>
    </source>
</evidence>
<evidence type="ECO:0000313" key="5">
    <source>
        <dbReference type="Proteomes" id="UP001549110"/>
    </source>
</evidence>
<comment type="similarity">
    <text evidence="2 3">Belongs to the LOG family.</text>
</comment>
<dbReference type="EC" id="3.2.2.n1" evidence="3"/>
<keyword evidence="3" id="KW-0203">Cytokinin biosynthesis</keyword>
<dbReference type="InterPro" id="IPR005269">
    <property type="entry name" value="LOG"/>
</dbReference>
<dbReference type="SUPFAM" id="SSF102405">
    <property type="entry name" value="MCP/YpsA-like"/>
    <property type="match status" value="1"/>
</dbReference>